<evidence type="ECO:0000313" key="2">
    <source>
        <dbReference type="Proteomes" id="UP000614580"/>
    </source>
</evidence>
<evidence type="ECO:0000313" key="1">
    <source>
        <dbReference type="EMBL" id="CAD7767292.1"/>
    </source>
</evidence>
<organism evidence="1 2">
    <name type="scientific">Candidatus Argoarchaeum ethanivorans</name>
    <dbReference type="NCBI Taxonomy" id="2608793"/>
    <lineage>
        <taxon>Archaea</taxon>
        <taxon>Methanobacteriati</taxon>
        <taxon>Methanobacteriota</taxon>
        <taxon>Stenosarchaea group</taxon>
        <taxon>Methanomicrobia</taxon>
        <taxon>Methanosarcinales</taxon>
        <taxon>Methanosarcinales incertae sedis</taxon>
        <taxon>GOM Arc I cluster</taxon>
        <taxon>Candidatus Argoarchaeum</taxon>
    </lineage>
</organism>
<name>A0A812A2S3_9EURY</name>
<proteinExistence type="predicted"/>
<dbReference type="EMBL" id="CAJHZY010000121">
    <property type="protein sequence ID" value="CAD7767292.1"/>
    <property type="molecule type" value="Genomic_DNA"/>
</dbReference>
<evidence type="ECO:0008006" key="3">
    <source>
        <dbReference type="Google" id="ProtNLM"/>
    </source>
</evidence>
<dbReference type="AlphaFoldDB" id="A0A812A2S3"/>
<reference evidence="1" key="1">
    <citation type="submission" date="2020-12" db="EMBL/GenBank/DDBJ databases">
        <authorList>
            <person name="Hahn C.J."/>
            <person name="Laso-Perez R."/>
            <person name="Vulcano F."/>
            <person name="Vaziourakis K.-M."/>
            <person name="Stokke R."/>
            <person name="Steen I.H."/>
            <person name="Teske A."/>
            <person name="Boetius A."/>
            <person name="Liebeke M."/>
            <person name="Amann R."/>
            <person name="Knittel K."/>
        </authorList>
    </citation>
    <scope>NUCLEOTIDE SEQUENCE</scope>
    <source>
        <strain evidence="1">Gfbio:c6db26ca-90af-429b-aeed-0e3e8aed0b5e:GoM-Arc1_AMV-AAA_792_C10</strain>
    </source>
</reference>
<comment type="caution">
    <text evidence="1">The sequence shown here is derived from an EMBL/GenBank/DDBJ whole genome shotgun (WGS) entry which is preliminary data.</text>
</comment>
<protein>
    <recommendedName>
        <fullName evidence="3">CopG family transcriptional regulator</fullName>
    </recommendedName>
</protein>
<sequence length="58" mass="6627">MVKKQLAIRMDESLYVEVEKCQVELKKKGKEGGISLSRCGIYLISKGLESVKNRNIER</sequence>
<accession>A0A812A2S3</accession>
<dbReference type="Proteomes" id="UP000614580">
    <property type="component" value="Unassembled WGS sequence"/>
</dbReference>
<gene>
    <name evidence="1" type="ORF">DNFNHJIP_00700</name>
</gene>